<dbReference type="OrthoDB" id="2235292at2"/>
<name>A0A0R1HJI9_9LACO</name>
<keyword evidence="1" id="KW-0812">Transmembrane</keyword>
<gene>
    <name evidence="2" type="ORF">FC96_GL000906</name>
</gene>
<evidence type="ECO:0000313" key="2">
    <source>
        <dbReference type="EMBL" id="KRK46846.1"/>
    </source>
</evidence>
<organism evidence="2 3">
    <name type="scientific">Secundilactobacillus kimchicus JCM 15530</name>
    <dbReference type="NCBI Taxonomy" id="1302272"/>
    <lineage>
        <taxon>Bacteria</taxon>
        <taxon>Bacillati</taxon>
        <taxon>Bacillota</taxon>
        <taxon>Bacilli</taxon>
        <taxon>Lactobacillales</taxon>
        <taxon>Lactobacillaceae</taxon>
        <taxon>Secundilactobacillus</taxon>
    </lineage>
</organism>
<dbReference type="PATRIC" id="fig|1302272.5.peg.909"/>
<keyword evidence="3" id="KW-1185">Reference proteome</keyword>
<reference evidence="2 3" key="1">
    <citation type="journal article" date="2015" name="Genome Announc.">
        <title>Expanding the biotechnology potential of lactobacilli through comparative genomics of 213 strains and associated genera.</title>
        <authorList>
            <person name="Sun Z."/>
            <person name="Harris H.M."/>
            <person name="McCann A."/>
            <person name="Guo C."/>
            <person name="Argimon S."/>
            <person name="Zhang W."/>
            <person name="Yang X."/>
            <person name="Jeffery I.B."/>
            <person name="Cooney J.C."/>
            <person name="Kagawa T.F."/>
            <person name="Liu W."/>
            <person name="Song Y."/>
            <person name="Salvetti E."/>
            <person name="Wrobel A."/>
            <person name="Rasinkangas P."/>
            <person name="Parkhill J."/>
            <person name="Rea M.C."/>
            <person name="O'Sullivan O."/>
            <person name="Ritari J."/>
            <person name="Douillard F.P."/>
            <person name="Paul Ross R."/>
            <person name="Yang R."/>
            <person name="Briner A.E."/>
            <person name="Felis G.E."/>
            <person name="de Vos W.M."/>
            <person name="Barrangou R."/>
            <person name="Klaenhammer T.R."/>
            <person name="Caufield P.W."/>
            <person name="Cui Y."/>
            <person name="Zhang H."/>
            <person name="O'Toole P.W."/>
        </authorList>
    </citation>
    <scope>NUCLEOTIDE SEQUENCE [LARGE SCALE GENOMIC DNA]</scope>
    <source>
        <strain evidence="2 3">JCM 15530</strain>
    </source>
</reference>
<accession>A0A0R1HJI9</accession>
<evidence type="ECO:0008006" key="4">
    <source>
        <dbReference type="Google" id="ProtNLM"/>
    </source>
</evidence>
<protein>
    <recommendedName>
        <fullName evidence="4">Small integral membrane protein</fullName>
    </recommendedName>
</protein>
<keyword evidence="1" id="KW-1133">Transmembrane helix</keyword>
<evidence type="ECO:0000256" key="1">
    <source>
        <dbReference type="SAM" id="Phobius"/>
    </source>
</evidence>
<dbReference type="RefSeq" id="WP_055679944.1">
    <property type="nucleotide sequence ID" value="NZ_AZCX01000016.1"/>
</dbReference>
<dbReference type="InterPro" id="IPR018730">
    <property type="entry name" value="DUF2273"/>
</dbReference>
<sequence>MTELLKTYCWPLVGGLVGLLLAALIITIGFFKTLVILIFVALGIAAGLYIKKTGILSNLFK</sequence>
<keyword evidence="1" id="KW-0472">Membrane</keyword>
<dbReference type="Proteomes" id="UP000050911">
    <property type="component" value="Unassembled WGS sequence"/>
</dbReference>
<proteinExistence type="predicted"/>
<dbReference type="Pfam" id="PF10031">
    <property type="entry name" value="DUF2273"/>
    <property type="match status" value="1"/>
</dbReference>
<feature type="transmembrane region" description="Helical" evidence="1">
    <location>
        <begin position="7"/>
        <end position="28"/>
    </location>
</feature>
<dbReference type="STRING" id="1302272.FC96_GL000906"/>
<dbReference type="AlphaFoldDB" id="A0A0R1HJI9"/>
<feature type="transmembrane region" description="Helical" evidence="1">
    <location>
        <begin position="34"/>
        <end position="51"/>
    </location>
</feature>
<evidence type="ECO:0000313" key="3">
    <source>
        <dbReference type="Proteomes" id="UP000050911"/>
    </source>
</evidence>
<dbReference type="EMBL" id="AZCX01000016">
    <property type="protein sequence ID" value="KRK46846.1"/>
    <property type="molecule type" value="Genomic_DNA"/>
</dbReference>
<comment type="caution">
    <text evidence="2">The sequence shown here is derived from an EMBL/GenBank/DDBJ whole genome shotgun (WGS) entry which is preliminary data.</text>
</comment>